<organism evidence="1">
    <name type="scientific">Leptotrichia rugosa</name>
    <dbReference type="NCBI Taxonomy" id="3239302"/>
    <lineage>
        <taxon>Bacteria</taxon>
        <taxon>Fusobacteriati</taxon>
        <taxon>Fusobacteriota</taxon>
        <taxon>Fusobacteriia</taxon>
        <taxon>Fusobacteriales</taxon>
        <taxon>Leptotrichiaceae</taxon>
        <taxon>Leptotrichia</taxon>
    </lineage>
</organism>
<accession>A0AB39VH27</accession>
<sequence>MKKIILIKFLILSILTFSFTREEKIQNSLQKLGINQEIINETVKADYDARDIVAFQTDEVVIGKILQRFSDILKKDERNYVAAENIITIYESKIGKDYKNYLDLFVKYTPYDFEKTFAKMVYERSYGSQKKYDEYYSQLKEKYKNTPILEMIKIYTTKDKIQRQAQIKKVLNLLKDENVKKELGLSDEDIHSMNLTYTLVEARKYYNTGKIEKAVLEYIKNIGNSNVPDNIRKYNERKETLLFLNILMINEEIKNPALKKENLKKLENTFIAKKIKLETAKDEDYLEKYLEGTEFKKNSKNLEEIFENNNMI</sequence>
<dbReference type="RefSeq" id="WP_369710908.1">
    <property type="nucleotide sequence ID" value="NZ_CP165644.1"/>
</dbReference>
<dbReference type="AlphaFoldDB" id="A0AB39VH27"/>
<dbReference type="KEGG" id="lrug:AB8B22_09365"/>
<reference evidence="1" key="1">
    <citation type="submission" date="2024-07" db="EMBL/GenBank/DDBJ databases">
        <authorList>
            <person name="Li X.-J."/>
            <person name="Wang X."/>
        </authorList>
    </citation>
    <scope>NUCLEOTIDE SEQUENCE</scope>
    <source>
        <strain evidence="1">HSP-334</strain>
    </source>
</reference>
<gene>
    <name evidence="1" type="ORF">AB8B22_09365</name>
</gene>
<protein>
    <submittedName>
        <fullName evidence="1">Uncharacterized protein</fullName>
    </submittedName>
</protein>
<evidence type="ECO:0000313" key="1">
    <source>
        <dbReference type="EMBL" id="XDU66602.1"/>
    </source>
</evidence>
<proteinExistence type="predicted"/>
<name>A0AB39VH27_9FUSO</name>
<dbReference type="EMBL" id="CP165644">
    <property type="protein sequence ID" value="XDU66602.1"/>
    <property type="molecule type" value="Genomic_DNA"/>
</dbReference>